<reference evidence="2" key="1">
    <citation type="journal article" date="2013" name="New Phytol.">
        <title>Comparative genomic and transcriptomic analyses reveal the hemibiotrophic stage shift of Colletotrichum fungi.</title>
        <authorList>
            <person name="Gan P."/>
            <person name="Ikeda K."/>
            <person name="Irieda H."/>
            <person name="Narusaka M."/>
            <person name="O'Connell R.J."/>
            <person name="Narusaka Y."/>
            <person name="Takano Y."/>
            <person name="Kubo Y."/>
            <person name="Shirasu K."/>
        </authorList>
    </citation>
    <scope>NUCLEOTIDE SEQUENCE [LARGE SCALE GENOMIC DNA]</scope>
    <source>
        <strain evidence="2">104-T / ATCC 96160 / CBS 514.97 / LARS 414 / MAFF 240422</strain>
    </source>
</reference>
<evidence type="ECO:0000313" key="2">
    <source>
        <dbReference type="Proteomes" id="UP000014480"/>
    </source>
</evidence>
<gene>
    <name evidence="1" type="ORF">Cob_v002997</name>
</gene>
<dbReference type="AlphaFoldDB" id="A0A484G170"/>
<protein>
    <submittedName>
        <fullName evidence="1">Uncharacterized protein</fullName>
    </submittedName>
</protein>
<organism evidence="1 2">
    <name type="scientific">Colletotrichum orbiculare (strain 104-T / ATCC 96160 / CBS 514.97 / LARS 414 / MAFF 240422)</name>
    <name type="common">Cucumber anthracnose fungus</name>
    <name type="synonym">Colletotrichum lagenarium</name>
    <dbReference type="NCBI Taxonomy" id="1213857"/>
    <lineage>
        <taxon>Eukaryota</taxon>
        <taxon>Fungi</taxon>
        <taxon>Dikarya</taxon>
        <taxon>Ascomycota</taxon>
        <taxon>Pezizomycotina</taxon>
        <taxon>Sordariomycetes</taxon>
        <taxon>Hypocreomycetidae</taxon>
        <taxon>Glomerellales</taxon>
        <taxon>Glomerellaceae</taxon>
        <taxon>Colletotrichum</taxon>
        <taxon>Colletotrichum orbiculare species complex</taxon>
    </lineage>
</organism>
<dbReference type="Proteomes" id="UP000014480">
    <property type="component" value="Unassembled WGS sequence"/>
</dbReference>
<sequence length="97" mass="10803">MSIVKISTRGDPNDAMGASLFTYANAIFSLSRRVMETIRLSHPTQLPPVSARQDLYAATVCRATNVHVATGQHAKESLAQQHWNGMRQPWNAPLQTW</sequence>
<reference evidence="2" key="2">
    <citation type="journal article" date="2019" name="Mol. Plant Microbe Interact.">
        <title>Genome sequence resources for four phytopathogenic fungi from the Colletotrichum orbiculare species complex.</title>
        <authorList>
            <person name="Gan P."/>
            <person name="Tsushima A."/>
            <person name="Narusaka M."/>
            <person name="Narusaka Y."/>
            <person name="Takano Y."/>
            <person name="Kubo Y."/>
            <person name="Shirasu K."/>
        </authorList>
    </citation>
    <scope>GENOME REANNOTATION</scope>
    <source>
        <strain evidence="2">104-T / ATCC 96160 / CBS 514.97 / LARS 414 / MAFF 240422</strain>
    </source>
</reference>
<proteinExistence type="predicted"/>
<name>A0A484G170_COLOR</name>
<keyword evidence="2" id="KW-1185">Reference proteome</keyword>
<accession>A0A484G170</accession>
<evidence type="ECO:0000313" key="1">
    <source>
        <dbReference type="EMBL" id="TDZ24056.1"/>
    </source>
</evidence>
<comment type="caution">
    <text evidence="1">The sequence shown here is derived from an EMBL/GenBank/DDBJ whole genome shotgun (WGS) entry which is preliminary data.</text>
</comment>
<dbReference type="EMBL" id="AMCV02000005">
    <property type="protein sequence ID" value="TDZ24056.1"/>
    <property type="molecule type" value="Genomic_DNA"/>
</dbReference>